<evidence type="ECO:0000256" key="5">
    <source>
        <dbReference type="ARBA" id="ARBA00022989"/>
    </source>
</evidence>
<dbReference type="GO" id="GO:0004100">
    <property type="term" value="F:chitin synthase activity"/>
    <property type="evidence" value="ECO:0007669"/>
    <property type="project" value="UniProtKB-EC"/>
</dbReference>
<evidence type="ECO:0000313" key="7">
    <source>
        <dbReference type="EMBL" id="OAD68945.1"/>
    </source>
</evidence>
<keyword evidence="7" id="KW-0808">Transferase</keyword>
<dbReference type="EC" id="2.4.1.16" evidence="2"/>
<dbReference type="PANTHER" id="PTHR22914:SF41">
    <property type="entry name" value="CHITIN SYNTHASE 7"/>
    <property type="match status" value="1"/>
</dbReference>
<dbReference type="OrthoDB" id="2235682at2759"/>
<keyword evidence="3" id="KW-0328">Glycosyltransferase</keyword>
<dbReference type="GeneID" id="28988492"/>
<dbReference type="InParanoid" id="A0A162WLU4"/>
<name>A0A162WLU4_PHYB8</name>
<keyword evidence="4" id="KW-0812">Transmembrane</keyword>
<keyword evidence="8" id="KW-1185">Reference proteome</keyword>
<dbReference type="VEuPathDB" id="FungiDB:PHYBLDRAFT_100411"/>
<keyword evidence="5" id="KW-1133">Transmembrane helix</keyword>
<dbReference type="InterPro" id="IPR004835">
    <property type="entry name" value="Chitin_synth"/>
</dbReference>
<dbReference type="RefSeq" id="XP_018286985.1">
    <property type="nucleotide sequence ID" value="XM_018427586.1"/>
</dbReference>
<dbReference type="AlphaFoldDB" id="A0A162WLU4"/>
<dbReference type="GO" id="GO:0006031">
    <property type="term" value="P:chitin biosynthetic process"/>
    <property type="evidence" value="ECO:0007669"/>
    <property type="project" value="TreeGrafter"/>
</dbReference>
<comment type="subcellular location">
    <subcellularLocation>
        <location evidence="1">Membrane</location>
        <topology evidence="1">Multi-pass membrane protein</topology>
    </subcellularLocation>
</comment>
<gene>
    <name evidence="7" type="ORF">PHYBLDRAFT_100411</name>
</gene>
<dbReference type="GO" id="GO:0030428">
    <property type="term" value="C:cell septum"/>
    <property type="evidence" value="ECO:0007669"/>
    <property type="project" value="TreeGrafter"/>
</dbReference>
<sequence length="286" mass="32152">ILEALGYSSTEEPISRAYVSLGQNRRKINCAKVYSGFYETGRNRVPFMVVVKVGNAREASGTRVPGNRGKRDSMVLVLGFLERCMNLASNRMTPLEYELFNQSYNVLGLDPRNFKYMLLTDADTQVQSDVVQKMVTRLENDRSMLAISGHIRPANPEENFVTMLQIFPLYLTMFSSLAYEACMGSVITVNGGFESYISLSPKNNVRPCCIHPTVLRGFATPQADTLHMKNVLLLGEEQFFGIVLLRSHPHHRLGFEPEAIAYSTIPTNLFALQGLQSRNMRAAFHN</sequence>
<dbReference type="PANTHER" id="PTHR22914">
    <property type="entry name" value="CHITIN SYNTHASE"/>
    <property type="match status" value="1"/>
</dbReference>
<evidence type="ECO:0000313" key="8">
    <source>
        <dbReference type="Proteomes" id="UP000077315"/>
    </source>
</evidence>
<evidence type="ECO:0000256" key="1">
    <source>
        <dbReference type="ARBA" id="ARBA00004141"/>
    </source>
</evidence>
<keyword evidence="6" id="KW-0472">Membrane</keyword>
<protein>
    <recommendedName>
        <fullName evidence="2">chitin synthase</fullName>
        <ecNumber evidence="2">2.4.1.16</ecNumber>
    </recommendedName>
</protein>
<dbReference type="GO" id="GO:0016020">
    <property type="term" value="C:membrane"/>
    <property type="evidence" value="ECO:0007669"/>
    <property type="project" value="UniProtKB-SubCell"/>
</dbReference>
<dbReference type="STRING" id="763407.A0A162WLU4"/>
<proteinExistence type="predicted"/>
<reference evidence="8" key="1">
    <citation type="submission" date="2015-06" db="EMBL/GenBank/DDBJ databases">
        <title>Expansion of signal transduction pathways in fungi by whole-genome duplication.</title>
        <authorList>
            <consortium name="DOE Joint Genome Institute"/>
            <person name="Corrochano L.M."/>
            <person name="Kuo A."/>
            <person name="Marcet-Houben M."/>
            <person name="Polaino S."/>
            <person name="Salamov A."/>
            <person name="Villalobos J.M."/>
            <person name="Alvarez M.I."/>
            <person name="Avalos J."/>
            <person name="Benito E.P."/>
            <person name="Benoit I."/>
            <person name="Burger G."/>
            <person name="Camino L.P."/>
            <person name="Canovas D."/>
            <person name="Cerda-Olmedo E."/>
            <person name="Cheng J.-F."/>
            <person name="Dominguez A."/>
            <person name="Elias M."/>
            <person name="Eslava A.P."/>
            <person name="Glaser F."/>
            <person name="Grimwood J."/>
            <person name="Gutierrez G."/>
            <person name="Heitman J."/>
            <person name="Henrissat B."/>
            <person name="Iturriaga E.A."/>
            <person name="Lang B.F."/>
            <person name="Lavin J.L."/>
            <person name="Lee S."/>
            <person name="Li W."/>
            <person name="Lindquist E."/>
            <person name="Lopez-Garcia S."/>
            <person name="Luque E.M."/>
            <person name="Marcos A.T."/>
            <person name="Martin J."/>
            <person name="McCluskey K."/>
            <person name="Medina H.R."/>
            <person name="Miralles-Duran A."/>
            <person name="Miyazaki A."/>
            <person name="Munoz-Torres E."/>
            <person name="Oguiza J.A."/>
            <person name="Ohm R."/>
            <person name="Olmedo M."/>
            <person name="Orejas M."/>
            <person name="Ortiz-Castellanos L."/>
            <person name="Pisabarro A.G."/>
            <person name="Rodriguez-Romero J."/>
            <person name="Ruiz-Herrera J."/>
            <person name="Ruiz-Vazquez R."/>
            <person name="Sanz C."/>
            <person name="Schackwitz W."/>
            <person name="Schmutz J."/>
            <person name="Shahriari M."/>
            <person name="Shelest E."/>
            <person name="Silva-Franco F."/>
            <person name="Soanes D."/>
            <person name="Syed K."/>
            <person name="Tagua V.G."/>
            <person name="Talbot N.J."/>
            <person name="Thon M."/>
            <person name="De vries R.P."/>
            <person name="Wiebenga A."/>
            <person name="Yadav J.S."/>
            <person name="Braun E.L."/>
            <person name="Baker S."/>
            <person name="Garre V."/>
            <person name="Horwitz B."/>
            <person name="Torres-Martinez S."/>
            <person name="Idnurm A."/>
            <person name="Herrera-Estrella A."/>
            <person name="Gabaldon T."/>
            <person name="Grigoriev I.V."/>
        </authorList>
    </citation>
    <scope>NUCLEOTIDE SEQUENCE [LARGE SCALE GENOMIC DNA]</scope>
    <source>
        <strain evidence="8">NRRL 1555(-)</strain>
    </source>
</reference>
<evidence type="ECO:0000256" key="4">
    <source>
        <dbReference type="ARBA" id="ARBA00022692"/>
    </source>
</evidence>
<dbReference type="SUPFAM" id="SSF53448">
    <property type="entry name" value="Nucleotide-diphospho-sugar transferases"/>
    <property type="match status" value="1"/>
</dbReference>
<dbReference type="GO" id="GO:0071944">
    <property type="term" value="C:cell periphery"/>
    <property type="evidence" value="ECO:0007669"/>
    <property type="project" value="TreeGrafter"/>
</dbReference>
<dbReference type="Pfam" id="PF03142">
    <property type="entry name" value="Chitin_synth_2"/>
    <property type="match status" value="1"/>
</dbReference>
<dbReference type="EMBL" id="KV440993">
    <property type="protein sequence ID" value="OAD68945.1"/>
    <property type="molecule type" value="Genomic_DNA"/>
</dbReference>
<feature type="non-terminal residue" evidence="7">
    <location>
        <position position="1"/>
    </location>
</feature>
<dbReference type="InterPro" id="IPR029044">
    <property type="entry name" value="Nucleotide-diphossugar_trans"/>
</dbReference>
<accession>A0A162WLU4</accession>
<evidence type="ECO:0000256" key="2">
    <source>
        <dbReference type="ARBA" id="ARBA00012543"/>
    </source>
</evidence>
<evidence type="ECO:0000256" key="6">
    <source>
        <dbReference type="ARBA" id="ARBA00023136"/>
    </source>
</evidence>
<feature type="non-terminal residue" evidence="7">
    <location>
        <position position="286"/>
    </location>
</feature>
<evidence type="ECO:0000256" key="3">
    <source>
        <dbReference type="ARBA" id="ARBA00022676"/>
    </source>
</evidence>
<dbReference type="Proteomes" id="UP000077315">
    <property type="component" value="Unassembled WGS sequence"/>
</dbReference>
<organism evidence="7 8">
    <name type="scientific">Phycomyces blakesleeanus (strain ATCC 8743b / DSM 1359 / FGSC 10004 / NBRC 33097 / NRRL 1555)</name>
    <dbReference type="NCBI Taxonomy" id="763407"/>
    <lineage>
        <taxon>Eukaryota</taxon>
        <taxon>Fungi</taxon>
        <taxon>Fungi incertae sedis</taxon>
        <taxon>Mucoromycota</taxon>
        <taxon>Mucoromycotina</taxon>
        <taxon>Mucoromycetes</taxon>
        <taxon>Mucorales</taxon>
        <taxon>Phycomycetaceae</taxon>
        <taxon>Phycomyces</taxon>
    </lineage>
</organism>